<evidence type="ECO:0000313" key="2">
    <source>
        <dbReference type="Proteomes" id="UP000807769"/>
    </source>
</evidence>
<reference evidence="1" key="1">
    <citation type="journal article" date="2020" name="New Phytol.">
        <title>Comparative genomics reveals dynamic genome evolution in host specialist ectomycorrhizal fungi.</title>
        <authorList>
            <person name="Lofgren L.A."/>
            <person name="Nguyen N.H."/>
            <person name="Vilgalys R."/>
            <person name="Ruytinx J."/>
            <person name="Liao H.L."/>
            <person name="Branco S."/>
            <person name="Kuo A."/>
            <person name="LaButti K."/>
            <person name="Lipzen A."/>
            <person name="Andreopoulos W."/>
            <person name="Pangilinan J."/>
            <person name="Riley R."/>
            <person name="Hundley H."/>
            <person name="Na H."/>
            <person name="Barry K."/>
            <person name="Grigoriev I.V."/>
            <person name="Stajich J.E."/>
            <person name="Kennedy P.G."/>
        </authorList>
    </citation>
    <scope>NUCLEOTIDE SEQUENCE</scope>
    <source>
        <strain evidence="1">MN1</strain>
    </source>
</reference>
<dbReference type="EMBL" id="JABBWG010000008">
    <property type="protein sequence ID" value="KAG1820587.1"/>
    <property type="molecule type" value="Genomic_DNA"/>
</dbReference>
<organism evidence="1 2">
    <name type="scientific">Suillus subaureus</name>
    <dbReference type="NCBI Taxonomy" id="48587"/>
    <lineage>
        <taxon>Eukaryota</taxon>
        <taxon>Fungi</taxon>
        <taxon>Dikarya</taxon>
        <taxon>Basidiomycota</taxon>
        <taxon>Agaricomycotina</taxon>
        <taxon>Agaricomycetes</taxon>
        <taxon>Agaricomycetidae</taxon>
        <taxon>Boletales</taxon>
        <taxon>Suillineae</taxon>
        <taxon>Suillaceae</taxon>
        <taxon>Suillus</taxon>
    </lineage>
</organism>
<sequence length="83" mass="9737">MHSTVYIRLLLHFCRTAPTAWQVVYLVLISSISGTTFSRDTFNSTFKQFLKRFFSTLMSIQSETLCRTVLSLERCVFGRWYVV</sequence>
<name>A0A9P7EFX3_9AGAM</name>
<dbReference type="Proteomes" id="UP000807769">
    <property type="component" value="Unassembled WGS sequence"/>
</dbReference>
<dbReference type="RefSeq" id="XP_041195858.1">
    <property type="nucleotide sequence ID" value="XM_041335127.1"/>
</dbReference>
<keyword evidence="2" id="KW-1185">Reference proteome</keyword>
<comment type="caution">
    <text evidence="1">The sequence shown here is derived from an EMBL/GenBank/DDBJ whole genome shotgun (WGS) entry which is preliminary data.</text>
</comment>
<protein>
    <submittedName>
        <fullName evidence="1">Uncharacterized protein</fullName>
    </submittedName>
</protein>
<accession>A0A9P7EFX3</accession>
<evidence type="ECO:0000313" key="1">
    <source>
        <dbReference type="EMBL" id="KAG1820587.1"/>
    </source>
</evidence>
<dbReference type="GeneID" id="64629144"/>
<dbReference type="AlphaFoldDB" id="A0A9P7EFX3"/>
<gene>
    <name evidence="1" type="ORF">BJ212DRAFT_1340970</name>
</gene>
<proteinExistence type="predicted"/>
<dbReference type="OrthoDB" id="10547033at2759"/>